<feature type="binding site" evidence="6">
    <location>
        <position position="44"/>
    </location>
    <ligand>
        <name>NADPH</name>
        <dbReference type="ChEBI" id="CHEBI:57783"/>
    </ligand>
</feature>
<comment type="catalytic activity">
    <reaction evidence="4">
        <text>L-proline + NAD(+) = (S)-1-pyrroline-5-carboxylate + NADH + 2 H(+)</text>
        <dbReference type="Rhea" id="RHEA:14105"/>
        <dbReference type="ChEBI" id="CHEBI:15378"/>
        <dbReference type="ChEBI" id="CHEBI:17388"/>
        <dbReference type="ChEBI" id="CHEBI:57540"/>
        <dbReference type="ChEBI" id="CHEBI:57945"/>
        <dbReference type="ChEBI" id="CHEBI:60039"/>
        <dbReference type="EC" id="1.5.1.2"/>
    </reaction>
</comment>
<feature type="domain" description="Pyrroline-5-carboxylate reductase dimerisation" evidence="9">
    <location>
        <begin position="149"/>
        <end position="255"/>
    </location>
</feature>
<dbReference type="GO" id="GO:0005737">
    <property type="term" value="C:cytoplasm"/>
    <property type="evidence" value="ECO:0007669"/>
    <property type="project" value="UniProtKB-SubCell"/>
</dbReference>
<dbReference type="InterPro" id="IPR029036">
    <property type="entry name" value="P5CR_dimer"/>
</dbReference>
<evidence type="ECO:0000256" key="7">
    <source>
        <dbReference type="RuleBase" id="RU003903"/>
    </source>
</evidence>
<dbReference type="GO" id="GO:0004735">
    <property type="term" value="F:pyrroline-5-carboxylate reductase activity"/>
    <property type="evidence" value="ECO:0007669"/>
    <property type="project" value="UniProtKB-UniRule"/>
</dbReference>
<dbReference type="Pfam" id="PF03807">
    <property type="entry name" value="F420_oxidored"/>
    <property type="match status" value="1"/>
</dbReference>
<evidence type="ECO:0000259" key="8">
    <source>
        <dbReference type="Pfam" id="PF03807"/>
    </source>
</evidence>
<dbReference type="GO" id="GO:0055129">
    <property type="term" value="P:L-proline biosynthetic process"/>
    <property type="evidence" value="ECO:0007669"/>
    <property type="project" value="UniProtKB-UniRule"/>
</dbReference>
<dbReference type="Proteomes" id="UP000305674">
    <property type="component" value="Unassembled WGS sequence"/>
</dbReference>
<organism evidence="10 11">
    <name type="scientific">Ferrimonas sediminicola</name>
    <dbReference type="NCBI Taxonomy" id="2569538"/>
    <lineage>
        <taxon>Bacteria</taxon>
        <taxon>Pseudomonadati</taxon>
        <taxon>Pseudomonadota</taxon>
        <taxon>Gammaproteobacteria</taxon>
        <taxon>Alteromonadales</taxon>
        <taxon>Ferrimonadaceae</taxon>
        <taxon>Ferrimonas</taxon>
    </lineage>
</organism>
<dbReference type="HAMAP" id="MF_01925">
    <property type="entry name" value="P5C_reductase"/>
    <property type="match status" value="1"/>
</dbReference>
<dbReference type="SUPFAM" id="SSF51735">
    <property type="entry name" value="NAD(P)-binding Rossmann-fold domains"/>
    <property type="match status" value="1"/>
</dbReference>
<comment type="subcellular location">
    <subcellularLocation>
        <location evidence="4">Cytoplasm</location>
    </subcellularLocation>
</comment>
<accession>A0A4U1BCZ5</accession>
<dbReference type="OrthoDB" id="9805754at2"/>
<evidence type="ECO:0000256" key="6">
    <source>
        <dbReference type="PIRSR" id="PIRSR000193-1"/>
    </source>
</evidence>
<dbReference type="InterPro" id="IPR036291">
    <property type="entry name" value="NAD(P)-bd_dom_sf"/>
</dbReference>
<dbReference type="PIRSF" id="PIRSF000193">
    <property type="entry name" value="Pyrrol-5-carb_rd"/>
    <property type="match status" value="1"/>
</dbReference>
<comment type="function">
    <text evidence="4">Catalyzes the reduction of 1-pyrroline-5-carboxylate (PCA) to L-proline.</text>
</comment>
<dbReference type="Gene3D" id="3.40.50.720">
    <property type="entry name" value="NAD(P)-binding Rossmann-like Domain"/>
    <property type="match status" value="1"/>
</dbReference>
<dbReference type="InterPro" id="IPR028939">
    <property type="entry name" value="P5C_Rdtase_cat_N"/>
</dbReference>
<evidence type="ECO:0000313" key="10">
    <source>
        <dbReference type="EMBL" id="TKB48800.1"/>
    </source>
</evidence>
<proteinExistence type="inferred from homology"/>
<keyword evidence="4 7" id="KW-0028">Amino-acid biosynthesis</keyword>
<dbReference type="PANTHER" id="PTHR11645">
    <property type="entry name" value="PYRROLINE-5-CARBOXYLATE REDUCTASE"/>
    <property type="match status" value="1"/>
</dbReference>
<sequence length="259" mass="27433">MSHSIISGLVKGGYPADAIIASNPSSGKLEELKGRFAIRTSNDNLDAAAAEVVILAVKPQILKQVCESLSHIDFSNKLVVSIAAGVTCDRIRHYLGQAIRVVRAMPNTPSLLGLGMTGLYAAPGCSEGDRALSGRLMQAVGEVTWVDQESGIDQVIACAGSAPAYFFLLMEAMEESAVNSLGVSREQARAMIQQTALGAAEMVKQNPDLSLAELRNRVTSKGGTTAKAIEHFEQQGLRSTVDGAMKAAVKRAVEMAEQF</sequence>
<dbReference type="Gene3D" id="1.10.3730.10">
    <property type="entry name" value="ProC C-terminal domain-like"/>
    <property type="match status" value="1"/>
</dbReference>
<feature type="binding site" evidence="6">
    <location>
        <begin position="56"/>
        <end position="59"/>
    </location>
    <ligand>
        <name>NADP(+)</name>
        <dbReference type="ChEBI" id="CHEBI:58349"/>
    </ligand>
</feature>
<evidence type="ECO:0000256" key="2">
    <source>
        <dbReference type="ARBA" id="ARBA00022857"/>
    </source>
</evidence>
<dbReference type="InterPro" id="IPR000304">
    <property type="entry name" value="Pyrroline-COOH_reductase"/>
</dbReference>
<feature type="domain" description="Pyrroline-5-carboxylate reductase catalytic N-terminal" evidence="8">
    <location>
        <begin position="1"/>
        <end position="85"/>
    </location>
</feature>
<dbReference type="Pfam" id="PF14748">
    <property type="entry name" value="P5CR_dimer"/>
    <property type="match status" value="1"/>
</dbReference>
<comment type="catalytic activity">
    <reaction evidence="4 7">
        <text>L-proline + NADP(+) = (S)-1-pyrroline-5-carboxylate + NADPH + 2 H(+)</text>
        <dbReference type="Rhea" id="RHEA:14109"/>
        <dbReference type="ChEBI" id="CHEBI:15378"/>
        <dbReference type="ChEBI" id="CHEBI:17388"/>
        <dbReference type="ChEBI" id="CHEBI:57783"/>
        <dbReference type="ChEBI" id="CHEBI:58349"/>
        <dbReference type="ChEBI" id="CHEBI:60039"/>
        <dbReference type="EC" id="1.5.1.2"/>
    </reaction>
</comment>
<evidence type="ECO:0000256" key="5">
    <source>
        <dbReference type="NCBIfam" id="TIGR00112"/>
    </source>
</evidence>
<dbReference type="FunFam" id="1.10.3730.10:FF:000001">
    <property type="entry name" value="Pyrroline-5-carboxylate reductase"/>
    <property type="match status" value="1"/>
</dbReference>
<dbReference type="PANTHER" id="PTHR11645:SF0">
    <property type="entry name" value="PYRROLINE-5-CARBOXYLATE REDUCTASE 3"/>
    <property type="match status" value="1"/>
</dbReference>
<dbReference type="SUPFAM" id="SSF48179">
    <property type="entry name" value="6-phosphogluconate dehydrogenase C-terminal domain-like"/>
    <property type="match status" value="1"/>
</dbReference>
<keyword evidence="4" id="KW-0963">Cytoplasm</keyword>
<comment type="similarity">
    <text evidence="1 4 7">Belongs to the pyrroline-5-carboxylate reductase family.</text>
</comment>
<dbReference type="InterPro" id="IPR053790">
    <property type="entry name" value="P5CR-like_CS"/>
</dbReference>
<evidence type="ECO:0000256" key="3">
    <source>
        <dbReference type="ARBA" id="ARBA00023002"/>
    </source>
</evidence>
<dbReference type="AlphaFoldDB" id="A0A4U1BCZ5"/>
<evidence type="ECO:0000313" key="11">
    <source>
        <dbReference type="Proteomes" id="UP000305674"/>
    </source>
</evidence>
<dbReference type="UniPathway" id="UPA00098">
    <property type="reaction ID" value="UER00361"/>
</dbReference>
<keyword evidence="4 7" id="KW-0641">Proline biosynthesis</keyword>
<name>A0A4U1BCZ5_9GAMM</name>
<dbReference type="EMBL" id="SWCI01000006">
    <property type="protein sequence ID" value="TKB48800.1"/>
    <property type="molecule type" value="Genomic_DNA"/>
</dbReference>
<keyword evidence="3 4" id="KW-0560">Oxidoreductase</keyword>
<evidence type="ECO:0000256" key="1">
    <source>
        <dbReference type="ARBA" id="ARBA00005525"/>
    </source>
</evidence>
<dbReference type="InterPro" id="IPR008927">
    <property type="entry name" value="6-PGluconate_DH-like_C_sf"/>
</dbReference>
<comment type="caution">
    <text evidence="10">The sequence shown here is derived from an EMBL/GenBank/DDBJ whole genome shotgun (WGS) entry which is preliminary data.</text>
</comment>
<reference evidence="10 11" key="1">
    <citation type="submission" date="2019-04" db="EMBL/GenBank/DDBJ databases">
        <authorList>
            <person name="Hwang J.C."/>
        </authorList>
    </citation>
    <scope>NUCLEOTIDE SEQUENCE [LARGE SCALE GENOMIC DNA]</scope>
    <source>
        <strain evidence="10 11">IMCC35001</strain>
    </source>
</reference>
<gene>
    <name evidence="4" type="primary">proC</name>
    <name evidence="10" type="ORF">FCL40_11450</name>
</gene>
<dbReference type="EC" id="1.5.1.2" evidence="4 5"/>
<comment type="pathway">
    <text evidence="4 7">Amino-acid biosynthesis; L-proline biosynthesis; L-proline from L-glutamate 5-semialdehyde: step 1/1.</text>
</comment>
<protein>
    <recommendedName>
        <fullName evidence="4 5">Pyrroline-5-carboxylate reductase</fullName>
        <shortName evidence="4">P5C reductase</shortName>
        <shortName evidence="4">P5CR</shortName>
        <ecNumber evidence="4 5">1.5.1.2</ecNumber>
    </recommendedName>
    <alternativeName>
        <fullName evidence="4">PCA reductase</fullName>
    </alternativeName>
</protein>
<evidence type="ECO:0000256" key="4">
    <source>
        <dbReference type="HAMAP-Rule" id="MF_01925"/>
    </source>
</evidence>
<evidence type="ECO:0000259" key="9">
    <source>
        <dbReference type="Pfam" id="PF14748"/>
    </source>
</evidence>
<keyword evidence="2 4" id="KW-0521">NADP</keyword>
<keyword evidence="11" id="KW-1185">Reference proteome</keyword>
<dbReference type="PROSITE" id="PS00521">
    <property type="entry name" value="P5CR"/>
    <property type="match status" value="1"/>
</dbReference>
<dbReference type="NCBIfam" id="TIGR00112">
    <property type="entry name" value="proC"/>
    <property type="match status" value="1"/>
</dbReference>